<feature type="non-terminal residue" evidence="2">
    <location>
        <position position="1"/>
    </location>
</feature>
<keyword evidence="3" id="KW-1185">Reference proteome</keyword>
<evidence type="ECO:0000256" key="1">
    <source>
        <dbReference type="SAM" id="MobiDB-lite"/>
    </source>
</evidence>
<reference evidence="2 3" key="1">
    <citation type="submission" date="2014-03" db="EMBL/GenBank/DDBJ databases">
        <title>Draft genome of the hookworm Oesophagostomum dentatum.</title>
        <authorList>
            <person name="Mitreva M."/>
        </authorList>
    </citation>
    <scope>NUCLEOTIDE SEQUENCE [LARGE SCALE GENOMIC DNA]</scope>
    <source>
        <strain evidence="2 3">OD-Hann</strain>
    </source>
</reference>
<gene>
    <name evidence="2" type="ORF">OESDEN_25558</name>
</gene>
<dbReference type="Proteomes" id="UP000053660">
    <property type="component" value="Unassembled WGS sequence"/>
</dbReference>
<organism evidence="2 3">
    <name type="scientific">Oesophagostomum dentatum</name>
    <name type="common">Nodular worm</name>
    <dbReference type="NCBI Taxonomy" id="61180"/>
    <lineage>
        <taxon>Eukaryota</taxon>
        <taxon>Metazoa</taxon>
        <taxon>Ecdysozoa</taxon>
        <taxon>Nematoda</taxon>
        <taxon>Chromadorea</taxon>
        <taxon>Rhabditida</taxon>
        <taxon>Rhabditina</taxon>
        <taxon>Rhabditomorpha</taxon>
        <taxon>Strongyloidea</taxon>
        <taxon>Strongylidae</taxon>
        <taxon>Oesophagostomum</taxon>
    </lineage>
</organism>
<evidence type="ECO:0000313" key="2">
    <source>
        <dbReference type="EMBL" id="KHJ74826.1"/>
    </source>
</evidence>
<accession>A0A0B1RT58</accession>
<name>A0A0B1RT58_OESDE</name>
<sequence>SKRAASPVPEDPFQPQSSSYVRALDGNPVPTKIEMELARRAARPSSPSVLPGVRPIPKELSETLRDQLVPGKYYAKSMTQYLGPFDREPTADELPSGDHYFILQNMGRLGDTGKCIFRHVRQIDVPTRDFPPPRPISPSELPGVRSLNNELDDDAKENLVPGQYYAKSMNRYLGPFEDIPTNDQLPAGDSYVILQEMGRLPNRSMIFRRVTQIDR</sequence>
<dbReference type="OrthoDB" id="5796896at2759"/>
<protein>
    <submittedName>
        <fullName evidence="2">Uncharacterized protein</fullName>
    </submittedName>
</protein>
<proteinExistence type="predicted"/>
<evidence type="ECO:0000313" key="3">
    <source>
        <dbReference type="Proteomes" id="UP000053660"/>
    </source>
</evidence>
<dbReference type="AlphaFoldDB" id="A0A0B1RT58"/>
<dbReference type="EMBL" id="KN613345">
    <property type="protein sequence ID" value="KHJ74826.1"/>
    <property type="molecule type" value="Genomic_DNA"/>
</dbReference>
<feature type="region of interest" description="Disordered" evidence="1">
    <location>
        <begin position="1"/>
        <end position="26"/>
    </location>
</feature>
<feature type="region of interest" description="Disordered" evidence="1">
    <location>
        <begin position="128"/>
        <end position="147"/>
    </location>
</feature>